<comment type="subunit">
    <text evidence="4">Component of the periplasmic nitrate reductase NapAB complex composed of NapA and NapB.</text>
</comment>
<dbReference type="Pfam" id="PF03892">
    <property type="entry name" value="NapB"/>
    <property type="match status" value="1"/>
</dbReference>
<keyword evidence="15" id="KW-0732">Signal</keyword>
<keyword evidence="6" id="KW-1003">Cell membrane</keyword>
<sequence length="185" mass="19992">MSMKTLAAGAVTLAVLGFAALPTAQDRGAVQAPFRPPVSFTAEPAAPPIAKEIVDDRRRGRNCPEQPPVIPHDIVGYQLTLNNNRGRAMKLPGFLLRAWRTMSRPAGQLSLGFLTLGGFVAGVIFWGGFNTALEVTIREAFCIDCHKGIAHRLPDMRGVPPGWTEATAFNDLTMITPPHATPLRQ</sequence>
<evidence type="ECO:0000256" key="8">
    <source>
        <dbReference type="ARBA" id="ARBA00022692"/>
    </source>
</evidence>
<dbReference type="PANTHER" id="PTHR30333">
    <property type="entry name" value="CYTOCHROME C-TYPE PROTEIN"/>
    <property type="match status" value="1"/>
</dbReference>
<dbReference type="Proteomes" id="UP001413721">
    <property type="component" value="Unassembled WGS sequence"/>
</dbReference>
<evidence type="ECO:0000256" key="12">
    <source>
        <dbReference type="ARBA" id="ARBA00023004"/>
    </source>
</evidence>
<feature type="chain" id="PRO_5046788481" evidence="15">
    <location>
        <begin position="25"/>
        <end position="185"/>
    </location>
</feature>
<evidence type="ECO:0000256" key="1">
    <source>
        <dbReference type="ARBA" id="ARBA00002599"/>
    </source>
</evidence>
<keyword evidence="9" id="KW-0479">Metal-binding</keyword>
<dbReference type="PANTHER" id="PTHR30333:SF1">
    <property type="entry name" value="CYTOCHROME C-TYPE PROTEIN NAPC"/>
    <property type="match status" value="1"/>
</dbReference>
<organism evidence="17 18">
    <name type="scientific">Tistrella arctica</name>
    <dbReference type="NCBI Taxonomy" id="3133430"/>
    <lineage>
        <taxon>Bacteria</taxon>
        <taxon>Pseudomonadati</taxon>
        <taxon>Pseudomonadota</taxon>
        <taxon>Alphaproteobacteria</taxon>
        <taxon>Geminicoccales</taxon>
        <taxon>Geminicoccaceae</taxon>
        <taxon>Tistrella</taxon>
    </lineage>
</organism>
<evidence type="ECO:0000259" key="16">
    <source>
        <dbReference type="Pfam" id="PF03264"/>
    </source>
</evidence>
<evidence type="ECO:0000256" key="13">
    <source>
        <dbReference type="ARBA" id="ARBA00023136"/>
    </source>
</evidence>
<evidence type="ECO:0000256" key="10">
    <source>
        <dbReference type="ARBA" id="ARBA00022982"/>
    </source>
</evidence>
<comment type="function">
    <text evidence="1">Electron transfer subunit of the periplasmic nitrate reductase complex NapAB. Receives electrons from the membrane-anchored tetraheme c-type NapC protein and transfers these to NapA subunit, thus allowing electron flow between membrane and periplasm. Essential for periplasmic nitrate reduction with nitrate as the terminal electron acceptor.</text>
</comment>
<evidence type="ECO:0000256" key="5">
    <source>
        <dbReference type="ARBA" id="ARBA00022448"/>
    </source>
</evidence>
<evidence type="ECO:0000313" key="17">
    <source>
        <dbReference type="EMBL" id="MEN2991437.1"/>
    </source>
</evidence>
<evidence type="ECO:0000256" key="2">
    <source>
        <dbReference type="ARBA" id="ARBA00004236"/>
    </source>
</evidence>
<dbReference type="EMBL" id="JBBKTW010000011">
    <property type="protein sequence ID" value="MEN2991437.1"/>
    <property type="molecule type" value="Genomic_DNA"/>
</dbReference>
<dbReference type="InterPro" id="IPR005591">
    <property type="entry name" value="NapB"/>
</dbReference>
<comment type="subcellular location">
    <subcellularLocation>
        <location evidence="2">Cell membrane</location>
    </subcellularLocation>
</comment>
<feature type="domain" description="NapC/NirT cytochrome c N-terminal" evidence="16">
    <location>
        <begin position="108"/>
        <end position="146"/>
    </location>
</feature>
<dbReference type="InterPro" id="IPR036280">
    <property type="entry name" value="Multihaem_cyt_sf"/>
</dbReference>
<evidence type="ECO:0000256" key="3">
    <source>
        <dbReference type="ARBA" id="ARBA00007395"/>
    </source>
</evidence>
<evidence type="ECO:0000256" key="11">
    <source>
        <dbReference type="ARBA" id="ARBA00022989"/>
    </source>
</evidence>
<evidence type="ECO:0000256" key="4">
    <source>
        <dbReference type="ARBA" id="ARBA00011752"/>
    </source>
</evidence>
<dbReference type="Gene3D" id="1.10.3820.10">
    <property type="entry name" value="Di-heme elbow motif domain"/>
    <property type="match status" value="1"/>
</dbReference>
<keyword evidence="12" id="KW-0408">Iron</keyword>
<feature type="transmembrane region" description="Helical" evidence="14">
    <location>
        <begin position="109"/>
        <end position="129"/>
    </location>
</feature>
<keyword evidence="10" id="KW-0249">Electron transport</keyword>
<evidence type="ECO:0000256" key="7">
    <source>
        <dbReference type="ARBA" id="ARBA00022617"/>
    </source>
</evidence>
<keyword evidence="11 14" id="KW-1133">Transmembrane helix</keyword>
<keyword evidence="13 14" id="KW-0472">Membrane</keyword>
<dbReference type="RefSeq" id="WP_372057472.1">
    <property type="nucleotide sequence ID" value="NZ_JBBKTW010000011.1"/>
</dbReference>
<proteinExistence type="inferred from homology"/>
<comment type="similarity">
    <text evidence="3">Belongs to the NapC/NirT/NrfH family.</text>
</comment>
<keyword evidence="5" id="KW-0813">Transport</keyword>
<comment type="caution">
    <text evidence="17">The sequence shown here is derived from an EMBL/GenBank/DDBJ whole genome shotgun (WGS) entry which is preliminary data.</text>
</comment>
<accession>A0ABU9YRK6</accession>
<dbReference type="GO" id="GO:0050140">
    <property type="term" value="F:nitrate reductase (cytochrome) activity"/>
    <property type="evidence" value="ECO:0007669"/>
    <property type="project" value="UniProtKB-EC"/>
</dbReference>
<evidence type="ECO:0000256" key="9">
    <source>
        <dbReference type="ARBA" id="ARBA00022723"/>
    </source>
</evidence>
<evidence type="ECO:0000256" key="14">
    <source>
        <dbReference type="SAM" id="Phobius"/>
    </source>
</evidence>
<name>A0ABU9YRK6_9PROT</name>
<dbReference type="InterPro" id="IPR005126">
    <property type="entry name" value="NapC/NirT_cyt_c_N"/>
</dbReference>
<dbReference type="SUPFAM" id="SSF48695">
    <property type="entry name" value="Multiheme cytochromes"/>
    <property type="match status" value="2"/>
</dbReference>
<evidence type="ECO:0000313" key="18">
    <source>
        <dbReference type="Proteomes" id="UP001413721"/>
    </source>
</evidence>
<keyword evidence="7" id="KW-0349">Heme</keyword>
<keyword evidence="18" id="KW-1185">Reference proteome</keyword>
<dbReference type="EC" id="1.9.6.1" evidence="17"/>
<keyword evidence="8 14" id="KW-0812">Transmembrane</keyword>
<gene>
    <name evidence="17" type="ORF">WG926_24200</name>
</gene>
<protein>
    <submittedName>
        <fullName evidence="17">Nitrate reductase cytochrome c-type subunit</fullName>
        <ecNumber evidence="17">1.9.6.1</ecNumber>
    </submittedName>
</protein>
<dbReference type="InterPro" id="IPR038266">
    <property type="entry name" value="NapC/NirT_cytc_sf"/>
</dbReference>
<feature type="signal peptide" evidence="15">
    <location>
        <begin position="1"/>
        <end position="24"/>
    </location>
</feature>
<reference evidence="17 18" key="1">
    <citation type="submission" date="2024-03" db="EMBL/GenBank/DDBJ databases">
        <title>High-quality draft genome sequencing of Tistrella sp. BH-R2-4.</title>
        <authorList>
            <person name="Dong C."/>
        </authorList>
    </citation>
    <scope>NUCLEOTIDE SEQUENCE [LARGE SCALE GENOMIC DNA]</scope>
    <source>
        <strain evidence="17 18">BH-R2-4</strain>
    </source>
</reference>
<dbReference type="Pfam" id="PF03264">
    <property type="entry name" value="Cytochrom_NNT"/>
    <property type="match status" value="1"/>
</dbReference>
<dbReference type="InterPro" id="IPR051174">
    <property type="entry name" value="Cytochrome_c-type_ET"/>
</dbReference>
<evidence type="ECO:0000256" key="15">
    <source>
        <dbReference type="SAM" id="SignalP"/>
    </source>
</evidence>
<keyword evidence="17" id="KW-0560">Oxidoreductase</keyword>
<evidence type="ECO:0000256" key="6">
    <source>
        <dbReference type="ARBA" id="ARBA00022475"/>
    </source>
</evidence>